<feature type="signal peptide" evidence="1">
    <location>
        <begin position="1"/>
        <end position="19"/>
    </location>
</feature>
<evidence type="ECO:0000256" key="1">
    <source>
        <dbReference type="SAM" id="SignalP"/>
    </source>
</evidence>
<feature type="chain" id="PRO_5020554963" evidence="1">
    <location>
        <begin position="20"/>
        <end position="190"/>
    </location>
</feature>
<name>A0A4R4E3D1_9BACT</name>
<evidence type="ECO:0000313" key="2">
    <source>
        <dbReference type="EMBL" id="TCZ70510.1"/>
    </source>
</evidence>
<accession>A0A4R4E3D1</accession>
<organism evidence="2 3">
    <name type="scientific">Flaviaesturariibacter aridisoli</name>
    <dbReference type="NCBI Taxonomy" id="2545761"/>
    <lineage>
        <taxon>Bacteria</taxon>
        <taxon>Pseudomonadati</taxon>
        <taxon>Bacteroidota</taxon>
        <taxon>Chitinophagia</taxon>
        <taxon>Chitinophagales</taxon>
        <taxon>Chitinophagaceae</taxon>
        <taxon>Flaviaestuariibacter</taxon>
    </lineage>
</organism>
<comment type="caution">
    <text evidence="2">The sequence shown here is derived from an EMBL/GenBank/DDBJ whole genome shotgun (WGS) entry which is preliminary data.</text>
</comment>
<dbReference type="EMBL" id="SKFH01000016">
    <property type="protein sequence ID" value="TCZ70510.1"/>
    <property type="molecule type" value="Genomic_DNA"/>
</dbReference>
<evidence type="ECO:0000313" key="3">
    <source>
        <dbReference type="Proteomes" id="UP000295164"/>
    </source>
</evidence>
<dbReference type="Proteomes" id="UP000295164">
    <property type="component" value="Unassembled WGS sequence"/>
</dbReference>
<keyword evidence="3" id="KW-1185">Reference proteome</keyword>
<gene>
    <name evidence="2" type="ORF">E0486_11175</name>
</gene>
<protein>
    <submittedName>
        <fullName evidence="2">Uncharacterized protein</fullName>
    </submittedName>
</protein>
<proteinExistence type="predicted"/>
<sequence length="190" mass="21595">MKNWLFAVLLILAAAPADAQFFKKKKKPLPDSTATAAVARKQPVSKDPGYGNQQLSVDDLLDIMDRRDDSGYVRSLLVKAGFNRHAKGEKNQIVFMGDTAIGVTKYTEMVLLQSDTSEIQLLQWCTRHPENYEGIRRALRSERRFTGTPILTEDGEVSEAFYTRDYNLLIESVNKKSKWIISIWLRGARL</sequence>
<keyword evidence="1" id="KW-0732">Signal</keyword>
<dbReference type="AlphaFoldDB" id="A0A4R4E3D1"/>
<reference evidence="2 3" key="1">
    <citation type="submission" date="2019-03" db="EMBL/GenBank/DDBJ databases">
        <authorList>
            <person name="Kim M.K.M."/>
        </authorList>
    </citation>
    <scope>NUCLEOTIDE SEQUENCE [LARGE SCALE GENOMIC DNA]</scope>
    <source>
        <strain evidence="2 3">17J68-15</strain>
    </source>
</reference>
<dbReference type="RefSeq" id="WP_131852264.1">
    <property type="nucleotide sequence ID" value="NZ_SKFH01000016.1"/>
</dbReference>